<feature type="domain" description="Beta-Casp" evidence="3">
    <location>
        <begin position="229"/>
        <end position="337"/>
    </location>
</feature>
<keyword evidence="5" id="KW-1185">Reference proteome</keyword>
<protein>
    <submittedName>
        <fullName evidence="4">ACPSF2 family 5'-3' exoribonuclease</fullName>
    </submittedName>
</protein>
<organism evidence="4 5">
    <name type="scientific">Candidatus Mancarchaeum acidiphilum</name>
    <dbReference type="NCBI Taxonomy" id="1920749"/>
    <lineage>
        <taxon>Archaea</taxon>
        <taxon>Candidatus Micrarchaeota</taxon>
        <taxon>Candidatus Mancarchaeum</taxon>
    </lineage>
</organism>
<dbReference type="EMBL" id="CP019964">
    <property type="protein sequence ID" value="ASI14198.1"/>
    <property type="molecule type" value="Genomic_DNA"/>
</dbReference>
<dbReference type="InterPro" id="IPR050698">
    <property type="entry name" value="MBL"/>
</dbReference>
<feature type="domain" description="Metallo-beta-lactamase" evidence="2">
    <location>
        <begin position="13"/>
        <end position="217"/>
    </location>
</feature>
<dbReference type="PANTHER" id="PTHR11203:SF52">
    <property type="entry name" value="MRNA 3-END PROCESSING FACTOR"/>
    <property type="match status" value="1"/>
</dbReference>
<dbReference type="InterPro" id="IPR011108">
    <property type="entry name" value="RMMBL"/>
</dbReference>
<evidence type="ECO:0000313" key="5">
    <source>
        <dbReference type="Proteomes" id="UP000197679"/>
    </source>
</evidence>
<dbReference type="InterPro" id="IPR036866">
    <property type="entry name" value="RibonucZ/Hydroxyglut_hydro"/>
</dbReference>
<evidence type="ECO:0000313" key="4">
    <source>
        <dbReference type="EMBL" id="ASI14198.1"/>
    </source>
</evidence>
<dbReference type="SMART" id="SM01027">
    <property type="entry name" value="Beta-Casp"/>
    <property type="match status" value="1"/>
</dbReference>
<dbReference type="GO" id="GO:0004521">
    <property type="term" value="F:RNA endonuclease activity"/>
    <property type="evidence" value="ECO:0007669"/>
    <property type="project" value="TreeGrafter"/>
</dbReference>
<dbReference type="OrthoDB" id="40950at2157"/>
<dbReference type="InterPro" id="IPR001279">
    <property type="entry name" value="Metallo-B-lactamas"/>
</dbReference>
<dbReference type="GO" id="GO:0016787">
    <property type="term" value="F:hydrolase activity"/>
    <property type="evidence" value="ECO:0007669"/>
    <property type="project" value="UniProtKB-KW"/>
</dbReference>
<dbReference type="RefSeq" id="WP_088820493.1">
    <property type="nucleotide sequence ID" value="NZ_CP019964.1"/>
</dbReference>
<accession>A0A218NNY7</accession>
<dbReference type="KEGG" id="marh:Mia14_0925"/>
<evidence type="ECO:0000256" key="1">
    <source>
        <dbReference type="ARBA" id="ARBA00022801"/>
    </source>
</evidence>
<dbReference type="SMART" id="SM00849">
    <property type="entry name" value="Lactamase_B"/>
    <property type="match status" value="1"/>
</dbReference>
<proteinExistence type="predicted"/>
<dbReference type="SUPFAM" id="SSF56281">
    <property type="entry name" value="Metallo-hydrolase/oxidoreductase"/>
    <property type="match status" value="1"/>
</dbReference>
<evidence type="ECO:0000259" key="3">
    <source>
        <dbReference type="SMART" id="SM01027"/>
    </source>
</evidence>
<gene>
    <name evidence="4" type="ORF">Mia14_0925</name>
</gene>
<dbReference type="Proteomes" id="UP000197679">
    <property type="component" value="Chromosome"/>
</dbReference>
<dbReference type="Pfam" id="PF10996">
    <property type="entry name" value="Beta-Casp"/>
    <property type="match status" value="1"/>
</dbReference>
<dbReference type="GeneID" id="33314462"/>
<dbReference type="Pfam" id="PF07521">
    <property type="entry name" value="RMMBL"/>
    <property type="match status" value="1"/>
</dbReference>
<dbReference type="CDD" id="cd16295">
    <property type="entry name" value="TTHA0252-CPSF-like_MBL-fold"/>
    <property type="match status" value="1"/>
</dbReference>
<sequence length="419" mass="46502">MNIRILGAGQEVGRSAIMIEGEKKLMLDYGVKLENNVPELPVAMPNVDGIVLSHAHLDHSGAVPTYYRNKRVPTYGTSSTLSLIDLLLEDTIKIAKKEHTMPIFSKKDLGKMSNNYVNLPYHRKIDINPWKLKFYDAGHISGSAISEIERPKAKSYNKIVYTGDFKLQPQLLHYGAEMVKSDVLIIESTYANRDHPDREELISKFIAEVKETIESGGTALVPAFAVGRGQELLTMLYKNGLADVTYVDGMIRKATHLVTEGEERIKDAALLDKAIAKSSWIEEAKDRNEALSTPSVILTTAGMLTGGPVLNYIQHLNKKSKIFLTGYQVEGTNGRMLIDQKKIILDGELKDISTPVSVYDFSAHSGKTDLYNYVRESAPNVVVCVHGSEENTKLFAETLRGEGFEAYAPKVGDKIELKD</sequence>
<dbReference type="Pfam" id="PF23023">
    <property type="entry name" value="Anti-Pycsar_Apyc1"/>
    <property type="match status" value="1"/>
</dbReference>
<dbReference type="PANTHER" id="PTHR11203">
    <property type="entry name" value="CLEAVAGE AND POLYADENYLATION SPECIFICITY FACTOR FAMILY MEMBER"/>
    <property type="match status" value="1"/>
</dbReference>
<dbReference type="Gene3D" id="3.60.15.10">
    <property type="entry name" value="Ribonuclease Z/Hydroxyacylglutathione hydrolase-like"/>
    <property type="match status" value="1"/>
</dbReference>
<evidence type="ECO:0000259" key="2">
    <source>
        <dbReference type="SMART" id="SM00849"/>
    </source>
</evidence>
<reference evidence="4 5" key="1">
    <citation type="journal article" date="2017" name="Nat. Commun.">
        <title>'ARMAN' archaea depend on association with euryarchaeal host in culture and in situ.</title>
        <authorList>
            <person name="Golyshina O."/>
            <person name="Toshchakov S."/>
            <person name="Makarova K."/>
            <person name="Gavrilov S."/>
            <person name="Korzhenkov A."/>
            <person name="La Cono V."/>
            <person name="Arcadi E."/>
            <person name="Nechitaylo T."/>
            <person name="Ferrer M."/>
            <person name="Kublanov I."/>
            <person name="Wolf Y."/>
            <person name="Yakimov M."/>
            <person name="Golyshin P."/>
            <person name="Slesarev A."/>
            <person name="Kozyavkin S."/>
        </authorList>
    </citation>
    <scope>NUCLEOTIDE SEQUENCE [LARGE SCALE GENOMIC DNA]</scope>
    <source>
        <strain evidence="4 5">Mia14</strain>
    </source>
</reference>
<dbReference type="AlphaFoldDB" id="A0A218NNY7"/>
<dbReference type="Gene3D" id="3.40.50.10890">
    <property type="match status" value="1"/>
</dbReference>
<keyword evidence="1" id="KW-0378">Hydrolase</keyword>
<name>A0A218NNY7_9ARCH</name>
<dbReference type="InterPro" id="IPR022712">
    <property type="entry name" value="Beta_Casp"/>
</dbReference>